<dbReference type="EMBL" id="JBEFLD010000004">
    <property type="protein sequence ID" value="MEQ6290571.1"/>
    <property type="molecule type" value="Genomic_DNA"/>
</dbReference>
<keyword evidence="1" id="KW-0812">Transmembrane</keyword>
<evidence type="ECO:0000313" key="2">
    <source>
        <dbReference type="EMBL" id="MEQ6290571.1"/>
    </source>
</evidence>
<keyword evidence="1" id="KW-0472">Membrane</keyword>
<feature type="transmembrane region" description="Helical" evidence="1">
    <location>
        <begin position="16"/>
        <end position="38"/>
    </location>
</feature>
<comment type="caution">
    <text evidence="2">The sequence shown here is derived from an EMBL/GenBank/DDBJ whole genome shotgun (WGS) entry which is preliminary data.</text>
</comment>
<reference evidence="2" key="1">
    <citation type="submission" date="2024-06" db="EMBL/GenBank/DDBJ databases">
        <title>Genome sequence of Vogesella sp. MAHUQ-64.</title>
        <authorList>
            <person name="Huq M.A."/>
        </authorList>
    </citation>
    <scope>NUCLEOTIDE SEQUENCE</scope>
    <source>
        <strain evidence="2">MAHUQ-64</strain>
    </source>
</reference>
<feature type="transmembrane region" description="Helical" evidence="1">
    <location>
        <begin position="100"/>
        <end position="120"/>
    </location>
</feature>
<evidence type="ECO:0000256" key="1">
    <source>
        <dbReference type="SAM" id="Phobius"/>
    </source>
</evidence>
<feature type="transmembrane region" description="Helical" evidence="1">
    <location>
        <begin position="75"/>
        <end position="94"/>
    </location>
</feature>
<keyword evidence="1" id="KW-1133">Transmembrane helix</keyword>
<name>A0ABV1M3J2_9NEIS</name>
<sequence>MKGLPMVNGKVSQVKIELFVSFSCIGVLVAPASLLLAWPIRGLAAGFTILALAGVLPLFHLIVCKEVQAKAVATLFFEKITAYSLSLALAASLLNTSTIQSNFICSGAFVGIAIAAYLITMHRLRD</sequence>
<dbReference type="Proteomes" id="UP001433638">
    <property type="component" value="Unassembled WGS sequence"/>
</dbReference>
<evidence type="ECO:0000313" key="3">
    <source>
        <dbReference type="Proteomes" id="UP001433638"/>
    </source>
</evidence>
<proteinExistence type="predicted"/>
<accession>A0ABV1M3J2</accession>
<keyword evidence="3" id="KW-1185">Reference proteome</keyword>
<evidence type="ECO:0008006" key="4">
    <source>
        <dbReference type="Google" id="ProtNLM"/>
    </source>
</evidence>
<organism evidence="2 3">
    <name type="scientific">Vogesella oryzagri</name>
    <dbReference type="NCBI Taxonomy" id="3160864"/>
    <lineage>
        <taxon>Bacteria</taxon>
        <taxon>Pseudomonadati</taxon>
        <taxon>Pseudomonadota</taxon>
        <taxon>Betaproteobacteria</taxon>
        <taxon>Neisseriales</taxon>
        <taxon>Chromobacteriaceae</taxon>
        <taxon>Vogesella</taxon>
    </lineage>
</organism>
<gene>
    <name evidence="2" type="ORF">ABNW52_08085</name>
</gene>
<protein>
    <recommendedName>
        <fullName evidence="4">ATP synthase subunit I</fullName>
    </recommendedName>
</protein>
<feature type="transmembrane region" description="Helical" evidence="1">
    <location>
        <begin position="44"/>
        <end position="63"/>
    </location>
</feature>